<name>A0A433DC13_9FUNG</name>
<proteinExistence type="predicted"/>
<accession>A0A433DC13</accession>
<comment type="caution">
    <text evidence="1">The sequence shown here is derived from an EMBL/GenBank/DDBJ whole genome shotgun (WGS) entry which is preliminary data.</text>
</comment>
<sequence length="140" mass="16236">MFPHLLGPHILPHNQRMIPLIRLQSQLFLRLDSLFLQLFDFACEHCCRINSRIDTIGLDGNYYVAIVLEEVVSVERYDARLIWLCYVRENNVHHANEHAVFVRMPCVFDDGDYIRTLLGHVNEVAAGTVRKLNSVDYALL</sequence>
<dbReference type="AlphaFoldDB" id="A0A433DC13"/>
<dbReference type="EMBL" id="RBNI01003445">
    <property type="protein sequence ID" value="RUP48359.1"/>
    <property type="molecule type" value="Genomic_DNA"/>
</dbReference>
<protein>
    <submittedName>
        <fullName evidence="1">Uncharacterized protein</fullName>
    </submittedName>
</protein>
<evidence type="ECO:0000313" key="2">
    <source>
        <dbReference type="Proteomes" id="UP000268093"/>
    </source>
</evidence>
<dbReference type="Proteomes" id="UP000268093">
    <property type="component" value="Unassembled WGS sequence"/>
</dbReference>
<dbReference type="OrthoDB" id="1859733at2759"/>
<organism evidence="1 2">
    <name type="scientific">Jimgerdemannia flammicorona</name>
    <dbReference type="NCBI Taxonomy" id="994334"/>
    <lineage>
        <taxon>Eukaryota</taxon>
        <taxon>Fungi</taxon>
        <taxon>Fungi incertae sedis</taxon>
        <taxon>Mucoromycota</taxon>
        <taxon>Mucoromycotina</taxon>
        <taxon>Endogonomycetes</taxon>
        <taxon>Endogonales</taxon>
        <taxon>Endogonaceae</taxon>
        <taxon>Jimgerdemannia</taxon>
    </lineage>
</organism>
<evidence type="ECO:0000313" key="1">
    <source>
        <dbReference type="EMBL" id="RUP48359.1"/>
    </source>
</evidence>
<gene>
    <name evidence="1" type="ORF">BC936DRAFT_144675</name>
</gene>
<reference evidence="1 2" key="1">
    <citation type="journal article" date="2018" name="New Phytol.">
        <title>Phylogenomics of Endogonaceae and evolution of mycorrhizas within Mucoromycota.</title>
        <authorList>
            <person name="Chang Y."/>
            <person name="Desiro A."/>
            <person name="Na H."/>
            <person name="Sandor L."/>
            <person name="Lipzen A."/>
            <person name="Clum A."/>
            <person name="Barry K."/>
            <person name="Grigoriev I.V."/>
            <person name="Martin F.M."/>
            <person name="Stajich J.E."/>
            <person name="Smith M.E."/>
            <person name="Bonito G."/>
            <person name="Spatafora J.W."/>
        </authorList>
    </citation>
    <scope>NUCLEOTIDE SEQUENCE [LARGE SCALE GENOMIC DNA]</scope>
    <source>
        <strain evidence="1 2">GMNB39</strain>
    </source>
</reference>
<keyword evidence="2" id="KW-1185">Reference proteome</keyword>